<dbReference type="Pfam" id="PF01933">
    <property type="entry name" value="CofD"/>
    <property type="match status" value="1"/>
</dbReference>
<gene>
    <name evidence="2" type="ORF">UFOPK1795_00209</name>
    <name evidence="3" type="ORF">UFOPK2816_00405</name>
</gene>
<keyword evidence="1" id="KW-0963">Cytoplasm</keyword>
<dbReference type="GO" id="GO:0043743">
    <property type="term" value="F:LPPG:FO 2-phospho-L-lactate transferase activity"/>
    <property type="evidence" value="ECO:0007669"/>
    <property type="project" value="InterPro"/>
</dbReference>
<sequence length="330" mass="35812">MEFRLTQRTVMWGANSVNKVVALGGGHGLAATLSSLREITSEITAIVTVADNGGSSGRLREEFSIFPPGDLRMALAALCADDEWGRTWADIMQHRFVSDGPLDGHAMGNLLLASLWSEDEDPIIGLDRVGSLLKVVGRVLPMAAVPLDIEGTFNTSTGRIVVRGQKEVATAKGRIESLRVIPQNPPARMEALTAIRVADWITMGPGSWFSSVMPHLLVPMQLDALSRTKAKKILILNLDAHSNSSGEEFAGSTPEEHLELFAEYAPDLSIDYFLVDRSVVRNEKTLAEMTRKLGGQVVAVDIRKAPGSIHHDVTQLALHLGHIMRQSLVG</sequence>
<dbReference type="EMBL" id="CAEZZB010000031">
    <property type="protein sequence ID" value="CAB4743033.1"/>
    <property type="molecule type" value="Genomic_DNA"/>
</dbReference>
<dbReference type="InterPro" id="IPR010119">
    <property type="entry name" value="Gluconeogen_factor"/>
</dbReference>
<name>A0A6J6T839_9ZZZZ</name>
<dbReference type="NCBIfam" id="TIGR01826">
    <property type="entry name" value="CofD_related"/>
    <property type="match status" value="1"/>
</dbReference>
<dbReference type="AlphaFoldDB" id="A0A6J6T839"/>
<protein>
    <submittedName>
        <fullName evidence="3">Unannotated protein</fullName>
    </submittedName>
</protein>
<dbReference type="SUPFAM" id="SSF142338">
    <property type="entry name" value="CofD-like"/>
    <property type="match status" value="1"/>
</dbReference>
<reference evidence="3" key="1">
    <citation type="submission" date="2020-05" db="EMBL/GenBank/DDBJ databases">
        <authorList>
            <person name="Chiriac C."/>
            <person name="Salcher M."/>
            <person name="Ghai R."/>
            <person name="Kavagutti S V."/>
        </authorList>
    </citation>
    <scope>NUCLEOTIDE SEQUENCE</scope>
</reference>
<dbReference type="InterPro" id="IPR038136">
    <property type="entry name" value="CofD-like_dom_sf"/>
</dbReference>
<proteinExistence type="inferred from homology"/>
<dbReference type="InterPro" id="IPR002882">
    <property type="entry name" value="CofD"/>
</dbReference>
<dbReference type="PANTHER" id="PTHR30135">
    <property type="entry name" value="UNCHARACTERIZED PROTEIN YVCK-RELATED"/>
    <property type="match status" value="1"/>
</dbReference>
<dbReference type="CDD" id="cd07187">
    <property type="entry name" value="YvcK_like"/>
    <property type="match status" value="1"/>
</dbReference>
<evidence type="ECO:0000313" key="3">
    <source>
        <dbReference type="EMBL" id="CAB4743033.1"/>
    </source>
</evidence>
<evidence type="ECO:0000313" key="2">
    <source>
        <dbReference type="EMBL" id="CAB4585496.1"/>
    </source>
</evidence>
<dbReference type="EMBL" id="CAEZUG010000006">
    <property type="protein sequence ID" value="CAB4585496.1"/>
    <property type="molecule type" value="Genomic_DNA"/>
</dbReference>
<dbReference type="HAMAP" id="MF_00973">
    <property type="entry name" value="Gluconeogen_factor"/>
    <property type="match status" value="1"/>
</dbReference>
<evidence type="ECO:0000256" key="1">
    <source>
        <dbReference type="ARBA" id="ARBA00022490"/>
    </source>
</evidence>
<dbReference type="PANTHER" id="PTHR30135:SF3">
    <property type="entry name" value="GLUCONEOGENESIS FACTOR-RELATED"/>
    <property type="match status" value="1"/>
</dbReference>
<dbReference type="Gene3D" id="3.40.50.10680">
    <property type="entry name" value="CofD-like domains"/>
    <property type="match status" value="1"/>
</dbReference>
<organism evidence="3">
    <name type="scientific">freshwater metagenome</name>
    <dbReference type="NCBI Taxonomy" id="449393"/>
    <lineage>
        <taxon>unclassified sequences</taxon>
        <taxon>metagenomes</taxon>
        <taxon>ecological metagenomes</taxon>
    </lineage>
</organism>
<accession>A0A6J6T839</accession>